<dbReference type="Pfam" id="PF09656">
    <property type="entry name" value="PGPGW"/>
    <property type="match status" value="1"/>
</dbReference>
<dbReference type="AlphaFoldDB" id="A0A839NB24"/>
<dbReference type="NCBIfam" id="TIGR02611">
    <property type="entry name" value="TIGR02611 family protein"/>
    <property type="match status" value="1"/>
</dbReference>
<dbReference type="InterPro" id="IPR013434">
    <property type="entry name" value="CHP02611"/>
</dbReference>
<evidence type="ECO:0000313" key="3">
    <source>
        <dbReference type="Proteomes" id="UP000559182"/>
    </source>
</evidence>
<feature type="transmembrane region" description="Helical" evidence="1">
    <location>
        <begin position="33"/>
        <end position="54"/>
    </location>
</feature>
<dbReference type="InterPro" id="IPR019099">
    <property type="entry name" value="Uncharacterised_PGPGW_TM"/>
</dbReference>
<comment type="caution">
    <text evidence="2">The sequence shown here is derived from an EMBL/GenBank/DDBJ whole genome shotgun (WGS) entry which is preliminary data.</text>
</comment>
<evidence type="ECO:0000313" key="2">
    <source>
        <dbReference type="EMBL" id="MBB2891921.1"/>
    </source>
</evidence>
<dbReference type="RefSeq" id="WP_183320119.1">
    <property type="nucleotide sequence ID" value="NZ_JACHVQ010000001.1"/>
</dbReference>
<gene>
    <name evidence="2" type="ORF">FHU39_001905</name>
</gene>
<feature type="transmembrane region" description="Helical" evidence="1">
    <location>
        <begin position="60"/>
        <end position="78"/>
    </location>
</feature>
<keyword evidence="1" id="KW-0812">Transmembrane</keyword>
<evidence type="ECO:0000256" key="1">
    <source>
        <dbReference type="SAM" id="Phobius"/>
    </source>
</evidence>
<protein>
    <submittedName>
        <fullName evidence="2">Uncharacterized protein (TIGR02611 family)</fullName>
    </submittedName>
</protein>
<dbReference type="Proteomes" id="UP000559182">
    <property type="component" value="Unassembled WGS sequence"/>
</dbReference>
<reference evidence="2 3" key="1">
    <citation type="submission" date="2020-08" db="EMBL/GenBank/DDBJ databases">
        <title>Sequencing the genomes of 1000 actinobacteria strains.</title>
        <authorList>
            <person name="Klenk H.-P."/>
        </authorList>
    </citation>
    <scope>NUCLEOTIDE SEQUENCE [LARGE SCALE GENOMIC DNA]</scope>
    <source>
        <strain evidence="2 3">DSM 105369</strain>
    </source>
</reference>
<dbReference type="EMBL" id="JACHVQ010000001">
    <property type="protein sequence ID" value="MBB2891921.1"/>
    <property type="molecule type" value="Genomic_DNA"/>
</dbReference>
<keyword evidence="1" id="KW-0472">Membrane</keyword>
<feature type="transmembrane region" description="Helical" evidence="1">
    <location>
        <begin position="106"/>
        <end position="132"/>
    </location>
</feature>
<keyword evidence="1" id="KW-1133">Transmembrane helix</keyword>
<organism evidence="2 3">
    <name type="scientific">Flexivirga oryzae</name>
    <dbReference type="NCBI Taxonomy" id="1794944"/>
    <lineage>
        <taxon>Bacteria</taxon>
        <taxon>Bacillati</taxon>
        <taxon>Actinomycetota</taxon>
        <taxon>Actinomycetes</taxon>
        <taxon>Micrococcales</taxon>
        <taxon>Dermacoccaceae</taxon>
        <taxon>Flexivirga</taxon>
    </lineage>
</organism>
<sequence>MATPMPGEDVESAAPRERFAWRARIRTNPTAYLFYRVAVAVIGFLVIATGVVLLPLPGPGWVIIFIGLGIWATEFAWAKRLLRFAREKVRLWTVWMSRQGWFMRGLVSLGIVLLVAVCFWLVFLVSGVPGFLPGQVKDWLGHVPGL</sequence>
<accession>A0A839NB24</accession>
<keyword evidence="3" id="KW-1185">Reference proteome</keyword>
<proteinExistence type="predicted"/>
<name>A0A839NB24_9MICO</name>